<evidence type="ECO:0000259" key="4">
    <source>
        <dbReference type="PROSITE" id="PS50056"/>
    </source>
</evidence>
<keyword evidence="2" id="KW-0904">Protein phosphatase</keyword>
<dbReference type="EMBL" id="MPUH01000129">
    <property type="protein sequence ID" value="OMJ89281.1"/>
    <property type="molecule type" value="Genomic_DNA"/>
</dbReference>
<organism evidence="5 6">
    <name type="scientific">Stentor coeruleus</name>
    <dbReference type="NCBI Taxonomy" id="5963"/>
    <lineage>
        <taxon>Eukaryota</taxon>
        <taxon>Sar</taxon>
        <taxon>Alveolata</taxon>
        <taxon>Ciliophora</taxon>
        <taxon>Postciliodesmatophora</taxon>
        <taxon>Heterotrichea</taxon>
        <taxon>Heterotrichida</taxon>
        <taxon>Stentoridae</taxon>
        <taxon>Stentor</taxon>
    </lineage>
</organism>
<evidence type="ECO:0000313" key="5">
    <source>
        <dbReference type="EMBL" id="OMJ89281.1"/>
    </source>
</evidence>
<comment type="caution">
    <text evidence="5">The sequence shown here is derived from an EMBL/GenBank/DDBJ whole genome shotgun (WGS) entry which is preliminary data.</text>
</comment>
<dbReference type="InterPro" id="IPR016130">
    <property type="entry name" value="Tyr_Pase_AS"/>
</dbReference>
<dbReference type="AlphaFoldDB" id="A0A1R2CJX1"/>
<evidence type="ECO:0000256" key="2">
    <source>
        <dbReference type="ARBA" id="ARBA00022912"/>
    </source>
</evidence>
<dbReference type="PROSITE" id="PS00383">
    <property type="entry name" value="TYR_PHOSPHATASE_1"/>
    <property type="match status" value="1"/>
</dbReference>
<proteinExistence type="predicted"/>
<dbReference type="InterPro" id="IPR000387">
    <property type="entry name" value="Tyr_Pase_dom"/>
</dbReference>
<dbReference type="GO" id="GO:0005737">
    <property type="term" value="C:cytoplasm"/>
    <property type="evidence" value="ECO:0007669"/>
    <property type="project" value="TreeGrafter"/>
</dbReference>
<keyword evidence="6" id="KW-1185">Reference proteome</keyword>
<dbReference type="PANTHER" id="PTHR46377">
    <property type="entry name" value="DUAL SPECIFICITY PROTEIN PHOSPHATASE 19"/>
    <property type="match status" value="1"/>
</dbReference>
<accession>A0A1R2CJX1</accession>
<dbReference type="SUPFAM" id="SSF52799">
    <property type="entry name" value="(Phosphotyrosine protein) phosphatases II"/>
    <property type="match status" value="1"/>
</dbReference>
<dbReference type="CDD" id="cd14498">
    <property type="entry name" value="DSP"/>
    <property type="match status" value="1"/>
</dbReference>
<evidence type="ECO:0000256" key="1">
    <source>
        <dbReference type="ARBA" id="ARBA00022801"/>
    </source>
</evidence>
<dbReference type="PANTHER" id="PTHR46377:SF1">
    <property type="entry name" value="DUAL SPECIFICITY PROTEIN PHOSPHATASE 19"/>
    <property type="match status" value="1"/>
</dbReference>
<dbReference type="Proteomes" id="UP000187209">
    <property type="component" value="Unassembled WGS sequence"/>
</dbReference>
<dbReference type="PROSITE" id="PS50056">
    <property type="entry name" value="TYR_PHOSPHATASE_2"/>
    <property type="match status" value="1"/>
</dbReference>
<dbReference type="PROSITE" id="PS50054">
    <property type="entry name" value="TYR_PHOSPHATASE_DUAL"/>
    <property type="match status" value="1"/>
</dbReference>
<dbReference type="InterPro" id="IPR000340">
    <property type="entry name" value="Dual-sp_phosphatase_cat-dom"/>
</dbReference>
<gene>
    <name evidence="5" type="ORF">SteCoe_8578</name>
</gene>
<dbReference type="GO" id="GO:0008579">
    <property type="term" value="F:JUN kinase phosphatase activity"/>
    <property type="evidence" value="ECO:0007669"/>
    <property type="project" value="TreeGrafter"/>
</dbReference>
<dbReference type="InterPro" id="IPR029021">
    <property type="entry name" value="Prot-tyrosine_phosphatase-like"/>
</dbReference>
<evidence type="ECO:0008006" key="7">
    <source>
        <dbReference type="Google" id="ProtNLM"/>
    </source>
</evidence>
<evidence type="ECO:0000313" key="6">
    <source>
        <dbReference type="Proteomes" id="UP000187209"/>
    </source>
</evidence>
<dbReference type="Pfam" id="PF00782">
    <property type="entry name" value="DSPc"/>
    <property type="match status" value="1"/>
</dbReference>
<evidence type="ECO:0000259" key="3">
    <source>
        <dbReference type="PROSITE" id="PS50054"/>
    </source>
</evidence>
<keyword evidence="1" id="KW-0378">Hydrolase</keyword>
<feature type="domain" description="Tyrosine specific protein phosphatases" evidence="4">
    <location>
        <begin position="80"/>
        <end position="135"/>
    </location>
</feature>
<dbReference type="Gene3D" id="3.90.190.10">
    <property type="entry name" value="Protein tyrosine phosphatase superfamily"/>
    <property type="match status" value="1"/>
</dbReference>
<dbReference type="InterPro" id="IPR020422">
    <property type="entry name" value="TYR_PHOSPHATASE_DUAL_dom"/>
</dbReference>
<dbReference type="OrthoDB" id="10252009at2759"/>
<dbReference type="SMART" id="SM00195">
    <property type="entry name" value="DSPc"/>
    <property type="match status" value="1"/>
</dbReference>
<sequence length="160" mass="18581">MVDPYRLGRALYTNMHKVNEYIYIGNRRASEDIKTLTSERIVKILQLLDFYIPNEREYDIEIKFIQIEDSETQTLEYILPEALRFIHNAVLNRQKILIHCNAGVSRSGSILVAYLMASNKIDYKQALRMAKNSRPCIDPNPGFAKQLNSLDINYLQSLIN</sequence>
<reference evidence="5 6" key="1">
    <citation type="submission" date="2016-11" db="EMBL/GenBank/DDBJ databases">
        <title>The macronuclear genome of Stentor coeruleus: a giant cell with tiny introns.</title>
        <authorList>
            <person name="Slabodnick M."/>
            <person name="Ruby J.G."/>
            <person name="Reiff S.B."/>
            <person name="Swart E.C."/>
            <person name="Gosai S."/>
            <person name="Prabakaran S."/>
            <person name="Witkowska E."/>
            <person name="Larue G.E."/>
            <person name="Fisher S."/>
            <person name="Freeman R.M."/>
            <person name="Gunawardena J."/>
            <person name="Chu W."/>
            <person name="Stover N.A."/>
            <person name="Gregory B.D."/>
            <person name="Nowacki M."/>
            <person name="Derisi J."/>
            <person name="Roy S.W."/>
            <person name="Marshall W.F."/>
            <person name="Sood P."/>
        </authorList>
    </citation>
    <scope>NUCLEOTIDE SEQUENCE [LARGE SCALE GENOMIC DNA]</scope>
    <source>
        <strain evidence="5">WM001</strain>
    </source>
</reference>
<feature type="domain" description="Tyrosine-protein phosphatase" evidence="3">
    <location>
        <begin position="14"/>
        <end position="156"/>
    </location>
</feature>
<protein>
    <recommendedName>
        <fullName evidence="7">Protein-tyrosine-phosphatase</fullName>
    </recommendedName>
</protein>
<name>A0A1R2CJX1_9CILI</name>